<gene>
    <name evidence="3" type="ORF">GCM10009824_21220</name>
</gene>
<keyword evidence="2" id="KW-1133">Transmembrane helix</keyword>
<keyword evidence="4" id="KW-1185">Reference proteome</keyword>
<evidence type="ECO:0000256" key="2">
    <source>
        <dbReference type="SAM" id="Phobius"/>
    </source>
</evidence>
<name>A0ABN2XZI2_9MICC</name>
<sequence>MDTPAPMDGNEFFARYEAALAGLLQVSDRLESELSSARDSREAALSSAAASVDSEDERLAKLRRTMLTRYRASAEALQATNVLIPVHVRPAAGQSGDANSLSTAIKAQQKAEEAVALELQAVANALKQQATDDQARATAGHEATEALKKRQEQLRKIRQEAERRRGEEERAKRSRQLLIGGGSAVLVLLVVVVLLLNP</sequence>
<organism evidence="3 4">
    <name type="scientific">Kocuria atrinae</name>
    <dbReference type="NCBI Taxonomy" id="592377"/>
    <lineage>
        <taxon>Bacteria</taxon>
        <taxon>Bacillati</taxon>
        <taxon>Actinomycetota</taxon>
        <taxon>Actinomycetes</taxon>
        <taxon>Micrococcales</taxon>
        <taxon>Micrococcaceae</taxon>
        <taxon>Kocuria</taxon>
    </lineage>
</organism>
<protein>
    <submittedName>
        <fullName evidence="3">Uncharacterized protein</fullName>
    </submittedName>
</protein>
<accession>A0ABN2XZI2</accession>
<reference evidence="3 4" key="1">
    <citation type="journal article" date="2019" name="Int. J. Syst. Evol. Microbiol.">
        <title>The Global Catalogue of Microorganisms (GCM) 10K type strain sequencing project: providing services to taxonomists for standard genome sequencing and annotation.</title>
        <authorList>
            <consortium name="The Broad Institute Genomics Platform"/>
            <consortium name="The Broad Institute Genome Sequencing Center for Infectious Disease"/>
            <person name="Wu L."/>
            <person name="Ma J."/>
        </authorList>
    </citation>
    <scope>NUCLEOTIDE SEQUENCE [LARGE SCALE GENOMIC DNA]</scope>
    <source>
        <strain evidence="3 4">JCM 15914</strain>
    </source>
</reference>
<dbReference type="Proteomes" id="UP001500166">
    <property type="component" value="Unassembled WGS sequence"/>
</dbReference>
<evidence type="ECO:0000256" key="1">
    <source>
        <dbReference type="SAM" id="Coils"/>
    </source>
</evidence>
<dbReference type="EMBL" id="BAAAQA010000022">
    <property type="protein sequence ID" value="GAA2119955.1"/>
    <property type="molecule type" value="Genomic_DNA"/>
</dbReference>
<evidence type="ECO:0000313" key="3">
    <source>
        <dbReference type="EMBL" id="GAA2119955.1"/>
    </source>
</evidence>
<keyword evidence="2" id="KW-0812">Transmembrane</keyword>
<feature type="transmembrane region" description="Helical" evidence="2">
    <location>
        <begin position="177"/>
        <end position="196"/>
    </location>
</feature>
<keyword evidence="1" id="KW-0175">Coiled coil</keyword>
<feature type="coiled-coil region" evidence="1">
    <location>
        <begin position="144"/>
        <end position="171"/>
    </location>
</feature>
<keyword evidence="2" id="KW-0472">Membrane</keyword>
<proteinExistence type="predicted"/>
<evidence type="ECO:0000313" key="4">
    <source>
        <dbReference type="Proteomes" id="UP001500166"/>
    </source>
</evidence>
<dbReference type="RefSeq" id="WP_344225011.1">
    <property type="nucleotide sequence ID" value="NZ_BAAAQA010000022.1"/>
</dbReference>
<comment type="caution">
    <text evidence="3">The sequence shown here is derived from an EMBL/GenBank/DDBJ whole genome shotgun (WGS) entry which is preliminary data.</text>
</comment>